<feature type="transmembrane region" description="Helical" evidence="1">
    <location>
        <begin position="97"/>
        <end position="118"/>
    </location>
</feature>
<feature type="transmembrane region" description="Helical" evidence="1">
    <location>
        <begin position="60"/>
        <end position="85"/>
    </location>
</feature>
<keyword evidence="1" id="KW-0472">Membrane</keyword>
<comment type="caution">
    <text evidence="2">The sequence shown here is derived from an EMBL/GenBank/DDBJ whole genome shotgun (WGS) entry which is preliminary data.</text>
</comment>
<evidence type="ECO:0008006" key="4">
    <source>
        <dbReference type="Google" id="ProtNLM"/>
    </source>
</evidence>
<dbReference type="RefSeq" id="WP_306737383.1">
    <property type="nucleotide sequence ID" value="NZ_JANHAX010000007.1"/>
</dbReference>
<proteinExistence type="predicted"/>
<keyword evidence="1" id="KW-0812">Transmembrane</keyword>
<name>A0AAE3WG26_9RHOB</name>
<dbReference type="EMBL" id="JANHAX010000007">
    <property type="protein sequence ID" value="MDQ2092082.1"/>
    <property type="molecule type" value="Genomic_DNA"/>
</dbReference>
<keyword evidence="3" id="KW-1185">Reference proteome</keyword>
<reference evidence="2" key="2">
    <citation type="submission" date="2023-02" db="EMBL/GenBank/DDBJ databases">
        <title>'Rhodoalgimonas zhirmunskyi' gen. nov., isolated from a red alga.</title>
        <authorList>
            <person name="Nedashkovskaya O.I."/>
            <person name="Otstavnykh N.Y."/>
            <person name="Bystritskaya E.P."/>
            <person name="Balabanova L.A."/>
            <person name="Isaeva M.P."/>
        </authorList>
    </citation>
    <scope>NUCLEOTIDE SEQUENCE</scope>
    <source>
        <strain evidence="2">KCTC 52189</strain>
    </source>
</reference>
<evidence type="ECO:0000313" key="2">
    <source>
        <dbReference type="EMBL" id="MDQ2092082.1"/>
    </source>
</evidence>
<protein>
    <recommendedName>
        <fullName evidence="4">DUF998 domain-containing protein</fullName>
    </recommendedName>
</protein>
<sequence>MRVSDPSVPTVALPALLRIVGLTAATFGLCGVALATLIYVQGHEFSLFTTYLSDIGNTPTWPMVTFNTMMLMVAPIRYGFLVLLVMSFMAMGGGRAINVALLLIGVPVVIGSAGMSAFPASRDLALHEGSAMIYFFGTVVLQGLVGLQEIRLRLPRALAISSLAVVVIYLVFAVLLALVGQVDGVTRSTPVIWEWMAFAALMVWLILHSLMLGRR</sequence>
<dbReference type="Proteomes" id="UP001226762">
    <property type="component" value="Unassembled WGS sequence"/>
</dbReference>
<accession>A0AAE3WG26</accession>
<feature type="transmembrane region" description="Helical" evidence="1">
    <location>
        <begin position="124"/>
        <end position="145"/>
    </location>
</feature>
<keyword evidence="1" id="KW-1133">Transmembrane helix</keyword>
<dbReference type="AlphaFoldDB" id="A0AAE3WG26"/>
<organism evidence="2 3">
    <name type="scientific">Marimonas arenosa</name>
    <dbReference type="NCBI Taxonomy" id="1795305"/>
    <lineage>
        <taxon>Bacteria</taxon>
        <taxon>Pseudomonadati</taxon>
        <taxon>Pseudomonadota</taxon>
        <taxon>Alphaproteobacteria</taxon>
        <taxon>Rhodobacterales</taxon>
        <taxon>Paracoccaceae</taxon>
        <taxon>Marimonas</taxon>
    </lineage>
</organism>
<gene>
    <name evidence="2" type="ORF">NO357_19440</name>
</gene>
<evidence type="ECO:0000256" key="1">
    <source>
        <dbReference type="SAM" id="Phobius"/>
    </source>
</evidence>
<evidence type="ECO:0000313" key="3">
    <source>
        <dbReference type="Proteomes" id="UP001226762"/>
    </source>
</evidence>
<feature type="transmembrane region" description="Helical" evidence="1">
    <location>
        <begin position="157"/>
        <end position="180"/>
    </location>
</feature>
<reference evidence="2" key="1">
    <citation type="submission" date="2022-07" db="EMBL/GenBank/DDBJ databases">
        <authorList>
            <person name="Otstavnykh N."/>
            <person name="Isaeva M."/>
            <person name="Bystritskaya E."/>
        </authorList>
    </citation>
    <scope>NUCLEOTIDE SEQUENCE</scope>
    <source>
        <strain evidence="2">KCTC 52189</strain>
    </source>
</reference>
<feature type="transmembrane region" description="Helical" evidence="1">
    <location>
        <begin position="12"/>
        <end position="40"/>
    </location>
</feature>
<feature type="transmembrane region" description="Helical" evidence="1">
    <location>
        <begin position="192"/>
        <end position="212"/>
    </location>
</feature>